<evidence type="ECO:0000256" key="5">
    <source>
        <dbReference type="ARBA" id="ARBA00022679"/>
    </source>
</evidence>
<evidence type="ECO:0000256" key="1">
    <source>
        <dbReference type="ARBA" id="ARBA00004953"/>
    </source>
</evidence>
<dbReference type="NCBIfam" id="TIGR01467">
    <property type="entry name" value="cobI_cbiL"/>
    <property type="match status" value="1"/>
</dbReference>
<dbReference type="GO" id="GO:0009236">
    <property type="term" value="P:cobalamin biosynthetic process"/>
    <property type="evidence" value="ECO:0007669"/>
    <property type="project" value="UniProtKB-UniRule"/>
</dbReference>
<dbReference type="OrthoDB" id="23546at2157"/>
<comment type="pathway">
    <text evidence="1">Cofactor biosynthesis; adenosylcobalamin biosynthesis.</text>
</comment>
<evidence type="ECO:0000313" key="10">
    <source>
        <dbReference type="EMBL" id="PWL08399.1"/>
    </source>
</evidence>
<feature type="domain" description="Tetrapyrrole methylase" evidence="8">
    <location>
        <begin position="5"/>
        <end position="216"/>
    </location>
</feature>
<organism evidence="9 11">
    <name type="scientific">Methanosphaera cuniculi</name>
    <dbReference type="NCBI Taxonomy" id="1077256"/>
    <lineage>
        <taxon>Archaea</taxon>
        <taxon>Methanobacteriati</taxon>
        <taxon>Methanobacteriota</taxon>
        <taxon>Methanomada group</taxon>
        <taxon>Methanobacteria</taxon>
        <taxon>Methanobacteriales</taxon>
        <taxon>Methanobacteriaceae</taxon>
        <taxon>Methanosphaera</taxon>
    </lineage>
</organism>
<evidence type="ECO:0000313" key="12">
    <source>
        <dbReference type="Proteomes" id="UP000246004"/>
    </source>
</evidence>
<evidence type="ECO:0000259" key="8">
    <source>
        <dbReference type="Pfam" id="PF00590"/>
    </source>
</evidence>
<dbReference type="CDD" id="cd11645">
    <property type="entry name" value="Precorrin_2_C20_MT"/>
    <property type="match status" value="1"/>
</dbReference>
<sequence length="231" mass="25780">MPIGKLYGIGVGPGDPELLTVKAARLIDETDIIFAPQSKSGKPSVALNIVQDYVDKRDIPCEIYQPLFPMTEDKEELQRSWDEATDVLYEKLEQGKSAVFVTLGDPTVFSTFSYISSRLQNKGVEVELVPGITSFTACAARAGVQLTEQDDIMVVVPQVSEKLTKILPYVDTVVAMKTSRHLDVLEDCINQDPRQKDIVSVQNCTMDDENIVHGFVDNKKYFSTSIIKFRK</sequence>
<evidence type="ECO:0000256" key="6">
    <source>
        <dbReference type="ARBA" id="ARBA00022691"/>
    </source>
</evidence>
<dbReference type="GO" id="GO:0032259">
    <property type="term" value="P:methylation"/>
    <property type="evidence" value="ECO:0007669"/>
    <property type="project" value="UniProtKB-KW"/>
</dbReference>
<proteinExistence type="inferred from homology"/>
<evidence type="ECO:0000256" key="4">
    <source>
        <dbReference type="ARBA" id="ARBA00022603"/>
    </source>
</evidence>
<keyword evidence="4 10" id="KW-0489">Methyltransferase</keyword>
<protein>
    <submittedName>
        <fullName evidence="10">Cobalt-precorrin-2 C(20)-methyltransferase</fullName>
        <ecNumber evidence="10">2.1.1.151</ecNumber>
    </submittedName>
    <submittedName>
        <fullName evidence="9">Potassium transporter TrkA</fullName>
    </submittedName>
</protein>
<gene>
    <name evidence="10" type="primary">cbiL</name>
    <name evidence="9" type="ORF">ASJ82_03720</name>
    <name evidence="10" type="ORF">MSCUN_08380</name>
</gene>
<dbReference type="AlphaFoldDB" id="A0A2A2HG97"/>
<keyword evidence="3" id="KW-0169">Cobalamin biosynthesis</keyword>
<dbReference type="InterPro" id="IPR035996">
    <property type="entry name" value="4pyrrol_Methylase_sf"/>
</dbReference>
<dbReference type="InterPro" id="IPR006364">
    <property type="entry name" value="CobI/CbiL/CobIJ_dom"/>
</dbReference>
<keyword evidence="6" id="KW-0949">S-adenosyl-L-methionine</keyword>
<keyword evidence="11" id="KW-1185">Reference proteome</keyword>
<dbReference type="InterPro" id="IPR000878">
    <property type="entry name" value="4pyrrol_Mease"/>
</dbReference>
<keyword evidence="5 10" id="KW-0808">Transferase</keyword>
<dbReference type="PANTHER" id="PTHR43467:SF2">
    <property type="entry name" value="COBALT-PRECORRIN-2 C(20)-METHYLTRANSFERASE"/>
    <property type="match status" value="1"/>
</dbReference>
<reference evidence="10 12" key="1">
    <citation type="submission" date="2016-04" db="EMBL/GenBank/DDBJ databases">
        <title>Genome sequence of Methanosphaera cuniculi DSM 4103.</title>
        <authorList>
            <person name="Poehlein A."/>
            <person name="Seedorf H."/>
            <person name="Daniel R."/>
        </authorList>
    </citation>
    <scope>NUCLEOTIDE SEQUENCE [LARGE SCALE GENOMIC DNA]</scope>
    <source>
        <strain evidence="10 12">DSM 4103</strain>
    </source>
</reference>
<dbReference type="UniPathway" id="UPA00148"/>
<dbReference type="GO" id="GO:0030788">
    <property type="term" value="F:precorrin-2 C20-methyltransferase activity"/>
    <property type="evidence" value="ECO:0007669"/>
    <property type="project" value="InterPro"/>
</dbReference>
<dbReference type="PIRSF" id="PIRSF036427">
    <property type="entry name" value="Precrrn-2_mtase"/>
    <property type="match status" value="1"/>
</dbReference>
<comment type="caution">
    <text evidence="9">The sequence shown here is derived from an EMBL/GenBank/DDBJ whole genome shotgun (WGS) entry which is preliminary data.</text>
</comment>
<dbReference type="Gene3D" id="3.40.1010.10">
    <property type="entry name" value="Cobalt-precorrin-4 Transmethylase, Domain 1"/>
    <property type="match status" value="1"/>
</dbReference>
<dbReference type="InterPro" id="IPR012382">
    <property type="entry name" value="CobI/CbiL"/>
</dbReference>
<evidence type="ECO:0000256" key="3">
    <source>
        <dbReference type="ARBA" id="ARBA00022573"/>
    </source>
</evidence>
<dbReference type="EC" id="2.1.1.151" evidence="10"/>
<reference evidence="9 11" key="2">
    <citation type="journal article" date="2017" name="BMC Genomics">
        <title>Genomic analysis of methanogenic archaea reveals a shift towards energy conservation.</title>
        <authorList>
            <person name="Gilmore S.P."/>
            <person name="Henske J.K."/>
            <person name="Sexton J.A."/>
            <person name="Solomon K.V."/>
            <person name="Seppala S."/>
            <person name="Yoo J.I."/>
            <person name="Huyett L.M."/>
            <person name="Pressman A."/>
            <person name="Cogan J.Z."/>
            <person name="Kivenson V."/>
            <person name="Peng X."/>
            <person name="Tan Y."/>
            <person name="Valentine D.L."/>
            <person name="O'Malley M.A."/>
        </authorList>
    </citation>
    <scope>NUCLEOTIDE SEQUENCE [LARGE SCALE GENOMIC DNA]</scope>
    <source>
        <strain evidence="9 11">1R-7</strain>
    </source>
</reference>
<dbReference type="Proteomes" id="UP000246004">
    <property type="component" value="Unassembled WGS sequence"/>
</dbReference>
<comment type="similarity">
    <text evidence="2 7">Belongs to the precorrin methyltransferase family.</text>
</comment>
<dbReference type="InterPro" id="IPR014777">
    <property type="entry name" value="4pyrrole_Mease_sub1"/>
</dbReference>
<dbReference type="PANTHER" id="PTHR43467">
    <property type="entry name" value="COBALT-PRECORRIN-2 C(20)-METHYLTRANSFERASE"/>
    <property type="match status" value="1"/>
</dbReference>
<dbReference type="Pfam" id="PF00590">
    <property type="entry name" value="TP_methylase"/>
    <property type="match status" value="1"/>
</dbReference>
<name>A0A2A2HG97_9EURY</name>
<evidence type="ECO:0000256" key="7">
    <source>
        <dbReference type="PIRNR" id="PIRNR036427"/>
    </source>
</evidence>
<dbReference type="GO" id="GO:0043781">
    <property type="term" value="F:cobalt-factor II C20-methyltransferase activity"/>
    <property type="evidence" value="ECO:0007669"/>
    <property type="project" value="UniProtKB-EC"/>
</dbReference>
<accession>A0A2A2HG97</accession>
<dbReference type="EMBL" id="LMVN01000001">
    <property type="protein sequence ID" value="PAV08304.1"/>
    <property type="molecule type" value="Genomic_DNA"/>
</dbReference>
<evidence type="ECO:0000256" key="2">
    <source>
        <dbReference type="ARBA" id="ARBA00005879"/>
    </source>
</evidence>
<dbReference type="Proteomes" id="UP000217528">
    <property type="component" value="Unassembled WGS sequence"/>
</dbReference>
<dbReference type="SUPFAM" id="SSF53790">
    <property type="entry name" value="Tetrapyrrole methylase"/>
    <property type="match status" value="1"/>
</dbReference>
<dbReference type="EMBL" id="LWMS01000020">
    <property type="protein sequence ID" value="PWL08399.1"/>
    <property type="molecule type" value="Genomic_DNA"/>
</dbReference>
<dbReference type="Gene3D" id="3.30.950.10">
    <property type="entry name" value="Methyltransferase, Cobalt-precorrin-4 Transmethylase, Domain 2"/>
    <property type="match status" value="1"/>
</dbReference>
<evidence type="ECO:0000313" key="11">
    <source>
        <dbReference type="Proteomes" id="UP000217528"/>
    </source>
</evidence>
<dbReference type="RefSeq" id="WP_095607959.1">
    <property type="nucleotide sequence ID" value="NZ_CAUHCB010000004.1"/>
</dbReference>
<dbReference type="InterPro" id="IPR014776">
    <property type="entry name" value="4pyrrole_Mease_sub2"/>
</dbReference>
<evidence type="ECO:0000313" key="9">
    <source>
        <dbReference type="EMBL" id="PAV08304.1"/>
    </source>
</evidence>